<evidence type="ECO:0000256" key="15">
    <source>
        <dbReference type="ARBA" id="ARBA00023284"/>
    </source>
</evidence>
<gene>
    <name evidence="18 21" type="primary">dsbD</name>
    <name evidence="21" type="ORF">ACFPQ5_24555</name>
</gene>
<evidence type="ECO:0000256" key="5">
    <source>
        <dbReference type="ARBA" id="ARBA00022519"/>
    </source>
</evidence>
<evidence type="ECO:0000256" key="16">
    <source>
        <dbReference type="ARBA" id="ARBA00047388"/>
    </source>
</evidence>
<dbReference type="InterPro" id="IPR013766">
    <property type="entry name" value="Thioredoxin_domain"/>
</dbReference>
<dbReference type="EC" id="1.8.1.8" evidence="18"/>
<feature type="transmembrane region" description="Helical" evidence="18">
    <location>
        <begin position="393"/>
        <end position="419"/>
    </location>
</feature>
<keyword evidence="3 18" id="KW-0813">Transport</keyword>
<feature type="transmembrane region" description="Helical" evidence="18">
    <location>
        <begin position="431"/>
        <end position="448"/>
    </location>
</feature>
<evidence type="ECO:0000313" key="21">
    <source>
        <dbReference type="EMBL" id="MFC5481379.1"/>
    </source>
</evidence>
<keyword evidence="4 18" id="KW-1003">Cell membrane</keyword>
<evidence type="ECO:0000256" key="11">
    <source>
        <dbReference type="ARBA" id="ARBA00023002"/>
    </source>
</evidence>
<comment type="catalytic activity">
    <reaction evidence="16 18">
        <text>[protein]-dithiol + NAD(+) = [protein]-disulfide + NADH + H(+)</text>
        <dbReference type="Rhea" id="RHEA:18749"/>
        <dbReference type="Rhea" id="RHEA-COMP:10593"/>
        <dbReference type="Rhea" id="RHEA-COMP:10594"/>
        <dbReference type="ChEBI" id="CHEBI:15378"/>
        <dbReference type="ChEBI" id="CHEBI:29950"/>
        <dbReference type="ChEBI" id="CHEBI:50058"/>
        <dbReference type="ChEBI" id="CHEBI:57540"/>
        <dbReference type="ChEBI" id="CHEBI:57945"/>
        <dbReference type="EC" id="1.8.1.8"/>
    </reaction>
</comment>
<dbReference type="SUPFAM" id="SSF74863">
    <property type="entry name" value="Thiol:disulfide interchange protein DsbD, N-terminal domain (DsbD-alpha)"/>
    <property type="match status" value="1"/>
</dbReference>
<evidence type="ECO:0000256" key="3">
    <source>
        <dbReference type="ARBA" id="ARBA00022448"/>
    </source>
</evidence>
<keyword evidence="14 18" id="KW-1015">Disulfide bond</keyword>
<evidence type="ECO:0000256" key="14">
    <source>
        <dbReference type="ARBA" id="ARBA00023157"/>
    </source>
</evidence>
<evidence type="ECO:0000256" key="19">
    <source>
        <dbReference type="SAM" id="MobiDB-lite"/>
    </source>
</evidence>
<dbReference type="PANTHER" id="PTHR32234">
    <property type="entry name" value="THIOL:DISULFIDE INTERCHANGE PROTEIN DSBD"/>
    <property type="match status" value="1"/>
</dbReference>
<dbReference type="EMBL" id="JBHSMR010000015">
    <property type="protein sequence ID" value="MFC5481379.1"/>
    <property type="molecule type" value="Genomic_DNA"/>
</dbReference>
<evidence type="ECO:0000256" key="4">
    <source>
        <dbReference type="ARBA" id="ARBA00022475"/>
    </source>
</evidence>
<sequence>MLITRFRAAPMPLLAALTLLFLSIMLLAVPGRAQDFLDPAVAFKFSARMENERTAVVTYDIAPGYYMYRERFKFTATGAALGEPQIPPGKVKYDQTFEKEVETYHGSVTIRIPVESGGAFTLNATSQGCADAGLCYPPQEHSARLTAGGGTAQPSIPIGANAAPQSSIALSSAPLSEGPASVAASAPAGKQAGSATTPTVEAPAPAAAPAQAPAATTAPSDMASIGAILQGGRLLAIVPAFALLGLGLAFTPCVLPMVPILSSIIVGEGGKTRRSRGLLLSVTYSLGMAIVYTALGVAAGLIGEGLSAALQNPWVLGAFALLIVAMSMSMFGFYELQVPAAMQTKLANASGRQASGKLAGVFAMGAISALIVGPCVAAPLAGALVYISQTRDVLVGGAALFSMAIGMSIPLLLVGVSAGSLLPRAGAWMDSVKRFFGVLMLGMALWLVSPVLPALLQMILWAALLLGYGAYLLSRRGHWAAIAFGAVFGILGALQVVGLATGGRDPLAPLAHLTGNAKHALMFKRVKTVAELDAVLAANRGKTAMLDFYADWCVSCKEMEKLTFVEPAVQAKLANTLLLQVDVTANDAADKAMLKRFGLFGPPGIILFGKDGTEIPDSRVIGYQNADKFLASLQKLE</sequence>
<evidence type="ECO:0000313" key="22">
    <source>
        <dbReference type="Proteomes" id="UP001596101"/>
    </source>
</evidence>
<dbReference type="NCBIfam" id="NF001419">
    <property type="entry name" value="PRK00293.1"/>
    <property type="match status" value="1"/>
</dbReference>
<dbReference type="InterPro" id="IPR036929">
    <property type="entry name" value="DsbDN_sf"/>
</dbReference>
<comment type="function">
    <text evidence="18">Required to facilitate the formation of correct disulfide bonds in some periplasmic proteins and for the assembly of the periplasmic c-type cytochromes. Acts by transferring electrons from cytoplasmic thioredoxin to the periplasm. This transfer involves a cascade of disulfide bond formation and reduction steps.</text>
</comment>
<dbReference type="HAMAP" id="MF_00399">
    <property type="entry name" value="DbsD"/>
    <property type="match status" value="1"/>
</dbReference>
<feature type="transmembrane region" description="Helical" evidence="18">
    <location>
        <begin position="454"/>
        <end position="473"/>
    </location>
</feature>
<protein>
    <recommendedName>
        <fullName evidence="18">Thiol:disulfide interchange protein DsbD</fullName>
        <ecNumber evidence="18">1.8.1.8</ecNumber>
    </recommendedName>
    <alternativeName>
        <fullName evidence="18">Protein-disulfide reductase</fullName>
        <shortName evidence="18">Disulfide reductase</shortName>
    </alternativeName>
</protein>
<feature type="transmembrane region" description="Helical" evidence="18">
    <location>
        <begin position="358"/>
        <end position="387"/>
    </location>
</feature>
<feature type="region of interest" description="Disordered" evidence="19">
    <location>
        <begin position="180"/>
        <end position="213"/>
    </location>
</feature>
<comment type="similarity">
    <text evidence="2 18">Belongs to the thioredoxin family. DsbD subfamily.</text>
</comment>
<keyword evidence="9 18" id="KW-0249">Electron transport</keyword>
<dbReference type="InterPro" id="IPR028250">
    <property type="entry name" value="DsbDN"/>
</dbReference>
<dbReference type="InterPro" id="IPR036249">
    <property type="entry name" value="Thioredoxin-like_sf"/>
</dbReference>
<evidence type="ECO:0000256" key="10">
    <source>
        <dbReference type="ARBA" id="ARBA00022989"/>
    </source>
</evidence>
<accession>A0ABW0MSZ1</accession>
<keyword evidence="8 18" id="KW-0201">Cytochrome c-type biogenesis</keyword>
<feature type="transmembrane region" description="Helical" evidence="18">
    <location>
        <begin position="314"/>
        <end position="337"/>
    </location>
</feature>
<dbReference type="RefSeq" id="WP_379761724.1">
    <property type="nucleotide sequence ID" value="NZ_JBHSMR010000015.1"/>
</dbReference>
<dbReference type="PROSITE" id="PS51352">
    <property type="entry name" value="THIOREDOXIN_2"/>
    <property type="match status" value="1"/>
</dbReference>
<organism evidence="21 22">
    <name type="scientific">Massilia suwonensis</name>
    <dbReference type="NCBI Taxonomy" id="648895"/>
    <lineage>
        <taxon>Bacteria</taxon>
        <taxon>Pseudomonadati</taxon>
        <taxon>Pseudomonadota</taxon>
        <taxon>Betaproteobacteria</taxon>
        <taxon>Burkholderiales</taxon>
        <taxon>Oxalobacteraceae</taxon>
        <taxon>Telluria group</taxon>
        <taxon>Massilia</taxon>
    </lineage>
</organism>
<evidence type="ECO:0000256" key="8">
    <source>
        <dbReference type="ARBA" id="ARBA00022748"/>
    </source>
</evidence>
<evidence type="ECO:0000256" key="2">
    <source>
        <dbReference type="ARBA" id="ARBA00007241"/>
    </source>
</evidence>
<keyword evidence="7" id="KW-0732">Signal</keyword>
<feature type="disulfide bond" description="Redox-active" evidence="18">
    <location>
        <begin position="129"/>
        <end position="135"/>
    </location>
</feature>
<evidence type="ECO:0000256" key="13">
    <source>
        <dbReference type="ARBA" id="ARBA00023136"/>
    </source>
</evidence>
<keyword evidence="11 18" id="KW-0560">Oxidoreductase</keyword>
<dbReference type="Proteomes" id="UP001596101">
    <property type="component" value="Unassembled WGS sequence"/>
</dbReference>
<comment type="subcellular location">
    <subcellularLocation>
        <location evidence="1 18">Cell inner membrane</location>
        <topology evidence="1 18">Multi-pass membrane protein</topology>
    </subcellularLocation>
</comment>
<dbReference type="PROSITE" id="PS00194">
    <property type="entry name" value="THIOREDOXIN_1"/>
    <property type="match status" value="1"/>
</dbReference>
<dbReference type="InterPro" id="IPR003834">
    <property type="entry name" value="Cyt_c_assmbl_TM_dom"/>
</dbReference>
<proteinExistence type="inferred from homology"/>
<feature type="transmembrane region" description="Helical" evidence="18">
    <location>
        <begin position="240"/>
        <end position="266"/>
    </location>
</feature>
<keyword evidence="10 18" id="KW-1133">Transmembrane helix</keyword>
<evidence type="ECO:0000256" key="18">
    <source>
        <dbReference type="HAMAP-Rule" id="MF_00399"/>
    </source>
</evidence>
<feature type="transmembrane region" description="Helical" evidence="18">
    <location>
        <begin position="278"/>
        <end position="302"/>
    </location>
</feature>
<dbReference type="Gene3D" id="3.40.30.10">
    <property type="entry name" value="Glutaredoxin"/>
    <property type="match status" value="1"/>
</dbReference>
<comment type="caution">
    <text evidence="21">The sequence shown here is derived from an EMBL/GenBank/DDBJ whole genome shotgun (WGS) entry which is preliminary data.</text>
</comment>
<evidence type="ECO:0000256" key="1">
    <source>
        <dbReference type="ARBA" id="ARBA00004429"/>
    </source>
</evidence>
<dbReference type="InterPro" id="IPR022910">
    <property type="entry name" value="Thiol_diS_interchange_DbsD"/>
</dbReference>
<dbReference type="Gene3D" id="2.60.40.1250">
    <property type="entry name" value="Thiol:disulfide interchange protein DsbD, N-terminal domain"/>
    <property type="match status" value="1"/>
</dbReference>
<dbReference type="InterPro" id="IPR012336">
    <property type="entry name" value="Thioredoxin-like_fold"/>
</dbReference>
<evidence type="ECO:0000256" key="9">
    <source>
        <dbReference type="ARBA" id="ARBA00022982"/>
    </source>
</evidence>
<dbReference type="CDD" id="cd02953">
    <property type="entry name" value="DsbDgamma"/>
    <property type="match status" value="1"/>
</dbReference>
<evidence type="ECO:0000256" key="7">
    <source>
        <dbReference type="ARBA" id="ARBA00022729"/>
    </source>
</evidence>
<dbReference type="Pfam" id="PF13098">
    <property type="entry name" value="Thioredoxin_2"/>
    <property type="match status" value="1"/>
</dbReference>
<name>A0ABW0MSZ1_9BURK</name>
<keyword evidence="6 18" id="KW-0812">Transmembrane</keyword>
<feature type="disulfide bond" description="Redox-active" evidence="18">
    <location>
        <begin position="553"/>
        <end position="556"/>
    </location>
</feature>
<feature type="transmembrane region" description="Helical" evidence="18">
    <location>
        <begin position="480"/>
        <end position="500"/>
    </location>
</feature>
<keyword evidence="5 18" id="KW-0997">Cell inner membrane</keyword>
<feature type="disulfide bond" description="Redox-active" evidence="18">
    <location>
        <begin position="253"/>
        <end position="375"/>
    </location>
</feature>
<dbReference type="Pfam" id="PF11412">
    <property type="entry name" value="DsbD_N"/>
    <property type="match status" value="1"/>
</dbReference>
<dbReference type="Pfam" id="PF02683">
    <property type="entry name" value="DsbD_TM"/>
    <property type="match status" value="1"/>
</dbReference>
<feature type="domain" description="Thioredoxin" evidence="20">
    <location>
        <begin position="499"/>
        <end position="637"/>
    </location>
</feature>
<dbReference type="InterPro" id="IPR017937">
    <property type="entry name" value="Thioredoxin_CS"/>
</dbReference>
<keyword evidence="12 18" id="KW-0520">NAD</keyword>
<evidence type="ECO:0000259" key="20">
    <source>
        <dbReference type="PROSITE" id="PS51352"/>
    </source>
</evidence>
<evidence type="ECO:0000256" key="6">
    <source>
        <dbReference type="ARBA" id="ARBA00022692"/>
    </source>
</evidence>
<dbReference type="SUPFAM" id="SSF52833">
    <property type="entry name" value="Thioredoxin-like"/>
    <property type="match status" value="1"/>
</dbReference>
<keyword evidence="13 18" id="KW-0472">Membrane</keyword>
<dbReference type="InterPro" id="IPR035671">
    <property type="entry name" value="DsbD_gamma"/>
</dbReference>
<keyword evidence="22" id="KW-1185">Reference proteome</keyword>
<comment type="catalytic activity">
    <reaction evidence="17 18">
        <text>[protein]-dithiol + NADP(+) = [protein]-disulfide + NADPH + H(+)</text>
        <dbReference type="Rhea" id="RHEA:18753"/>
        <dbReference type="Rhea" id="RHEA-COMP:10593"/>
        <dbReference type="Rhea" id="RHEA-COMP:10594"/>
        <dbReference type="ChEBI" id="CHEBI:15378"/>
        <dbReference type="ChEBI" id="CHEBI:29950"/>
        <dbReference type="ChEBI" id="CHEBI:50058"/>
        <dbReference type="ChEBI" id="CHEBI:57783"/>
        <dbReference type="ChEBI" id="CHEBI:58349"/>
        <dbReference type="EC" id="1.8.1.8"/>
    </reaction>
</comment>
<dbReference type="GO" id="GO:0047134">
    <property type="term" value="F:protein-disulfide reductase [NAD(P)H] activity"/>
    <property type="evidence" value="ECO:0007669"/>
    <property type="project" value="UniProtKB-EC"/>
</dbReference>
<evidence type="ECO:0000256" key="12">
    <source>
        <dbReference type="ARBA" id="ARBA00023027"/>
    </source>
</evidence>
<keyword evidence="15 18" id="KW-0676">Redox-active center</keyword>
<reference evidence="22" key="1">
    <citation type="journal article" date="2019" name="Int. J. Syst. Evol. Microbiol.">
        <title>The Global Catalogue of Microorganisms (GCM) 10K type strain sequencing project: providing services to taxonomists for standard genome sequencing and annotation.</title>
        <authorList>
            <consortium name="The Broad Institute Genomics Platform"/>
            <consortium name="The Broad Institute Genome Sequencing Center for Infectious Disease"/>
            <person name="Wu L."/>
            <person name="Ma J."/>
        </authorList>
    </citation>
    <scope>NUCLEOTIDE SEQUENCE [LARGE SCALE GENOMIC DNA]</scope>
    <source>
        <strain evidence="22">CCUG 43111</strain>
    </source>
</reference>
<dbReference type="PANTHER" id="PTHR32234:SF0">
    <property type="entry name" value="THIOL:DISULFIDE INTERCHANGE PROTEIN DSBD"/>
    <property type="match status" value="1"/>
</dbReference>
<evidence type="ECO:0000256" key="17">
    <source>
        <dbReference type="ARBA" id="ARBA00047804"/>
    </source>
</evidence>